<feature type="transmembrane region" description="Helical" evidence="9">
    <location>
        <begin position="6"/>
        <end position="23"/>
    </location>
</feature>
<dbReference type="GO" id="GO:0005886">
    <property type="term" value="C:plasma membrane"/>
    <property type="evidence" value="ECO:0007669"/>
    <property type="project" value="UniProtKB-SubCell"/>
</dbReference>
<proteinExistence type="inferred from homology"/>
<accession>A0A239Z0B5</accession>
<dbReference type="NCBIfam" id="NF003412">
    <property type="entry name" value="PRK04778.1-6"/>
    <property type="match status" value="1"/>
</dbReference>
<keyword evidence="8" id="KW-1003">Cell membrane</keyword>
<organism evidence="10 11">
    <name type="scientific">Mammaliicoccus stepanovicii</name>
    <dbReference type="NCBI Taxonomy" id="643214"/>
    <lineage>
        <taxon>Bacteria</taxon>
        <taxon>Bacillati</taxon>
        <taxon>Bacillota</taxon>
        <taxon>Bacilli</taxon>
        <taxon>Bacillales</taxon>
        <taxon>Staphylococcaceae</taxon>
        <taxon>Mammaliicoccus</taxon>
    </lineage>
</organism>
<keyword evidence="5 8" id="KW-0472">Membrane</keyword>
<dbReference type="EMBL" id="LT906462">
    <property type="protein sequence ID" value="SNV64427.1"/>
    <property type="molecule type" value="Genomic_DNA"/>
</dbReference>
<comment type="function">
    <text evidence="8">Negative regulator of FtsZ ring formation; modulates the frequency and position of FtsZ ring formation. Inhibits FtsZ ring formation at polar sites. Interacts either with FtsZ or with one of its binding partners to promote depolymerization.</text>
</comment>
<dbReference type="Pfam" id="PF06160">
    <property type="entry name" value="EzrA"/>
    <property type="match status" value="1"/>
</dbReference>
<keyword evidence="7 8" id="KW-0131">Cell cycle</keyword>
<evidence type="ECO:0000256" key="6">
    <source>
        <dbReference type="ARBA" id="ARBA00023210"/>
    </source>
</evidence>
<gene>
    <name evidence="8 10" type="primary">ezrA</name>
    <name evidence="10" type="ORF">SAMEA4384403_01026</name>
</gene>
<comment type="subcellular location">
    <subcellularLocation>
        <location evidence="8">Cell membrane</location>
        <topology evidence="8">Single-pass membrane protein</topology>
    </subcellularLocation>
    <text evidence="8">Colocalized with FtsZ to the nascent septal site.</text>
</comment>
<evidence type="ECO:0000256" key="4">
    <source>
        <dbReference type="ARBA" id="ARBA00023054"/>
    </source>
</evidence>
<protein>
    <recommendedName>
        <fullName evidence="8">Septation ring formation regulator EzrA</fullName>
    </recommendedName>
</protein>
<evidence type="ECO:0000256" key="3">
    <source>
        <dbReference type="ARBA" id="ARBA00022989"/>
    </source>
</evidence>
<evidence type="ECO:0000313" key="10">
    <source>
        <dbReference type="EMBL" id="SNV64427.1"/>
    </source>
</evidence>
<dbReference type="GO" id="GO:0000921">
    <property type="term" value="P:septin ring assembly"/>
    <property type="evidence" value="ECO:0007669"/>
    <property type="project" value="InterPro"/>
</dbReference>
<dbReference type="HAMAP" id="MF_00728">
    <property type="entry name" value="EzrA"/>
    <property type="match status" value="1"/>
</dbReference>
<keyword evidence="6 8" id="KW-0717">Septation</keyword>
<dbReference type="KEGG" id="sste:SAMEA4384403_1026"/>
<name>A0A239Z0B5_9STAP</name>
<keyword evidence="1 8" id="KW-0132">Cell division</keyword>
<dbReference type="OrthoDB" id="1654473at2"/>
<evidence type="ECO:0000256" key="5">
    <source>
        <dbReference type="ARBA" id="ARBA00023136"/>
    </source>
</evidence>
<dbReference type="RefSeq" id="WP_095087427.1">
    <property type="nucleotide sequence ID" value="NZ_BMDM01000002.1"/>
</dbReference>
<dbReference type="GO" id="GO:0005940">
    <property type="term" value="C:septin ring"/>
    <property type="evidence" value="ECO:0007669"/>
    <property type="project" value="InterPro"/>
</dbReference>
<evidence type="ECO:0000256" key="7">
    <source>
        <dbReference type="ARBA" id="ARBA00023306"/>
    </source>
</evidence>
<keyword evidence="2 8" id="KW-0812">Transmembrane</keyword>
<evidence type="ECO:0000313" key="11">
    <source>
        <dbReference type="Proteomes" id="UP000242084"/>
    </source>
</evidence>
<dbReference type="InterPro" id="IPR010379">
    <property type="entry name" value="EzrA"/>
</dbReference>
<evidence type="ECO:0000256" key="9">
    <source>
        <dbReference type="SAM" id="Phobius"/>
    </source>
</evidence>
<evidence type="ECO:0000256" key="2">
    <source>
        <dbReference type="ARBA" id="ARBA00022692"/>
    </source>
</evidence>
<comment type="similarity">
    <text evidence="8">Belongs to the EzrA family.</text>
</comment>
<dbReference type="GO" id="GO:0000917">
    <property type="term" value="P:division septum assembly"/>
    <property type="evidence" value="ECO:0007669"/>
    <property type="project" value="UniProtKB-KW"/>
</dbReference>
<dbReference type="AlphaFoldDB" id="A0A239Z0B5"/>
<keyword evidence="3 8" id="KW-1133">Transmembrane helix</keyword>
<keyword evidence="4 8" id="KW-0175">Coiled coil</keyword>
<evidence type="ECO:0000256" key="1">
    <source>
        <dbReference type="ARBA" id="ARBA00022618"/>
    </source>
</evidence>
<dbReference type="Proteomes" id="UP000242084">
    <property type="component" value="Chromosome 1"/>
</dbReference>
<feature type="topological domain" description="Extracellular" evidence="8">
    <location>
        <begin position="1"/>
        <end position="4"/>
    </location>
</feature>
<feature type="topological domain" description="Cytoplasmic" evidence="8">
    <location>
        <begin position="24"/>
        <end position="565"/>
    </location>
</feature>
<evidence type="ECO:0000256" key="8">
    <source>
        <dbReference type="HAMAP-Rule" id="MF_00728"/>
    </source>
</evidence>
<sequence>MAIYITLAVIIIILIGIGIMLWLRTSKRNLITETEQRKQKIKQLPFQDELAKLKKLNVRGEAKDKYDQFKREWQTVLQEDLKVVDAKIHDADAELDKFKFSQSEESIADANKVMDGIEKKYTRLTQSVSELITTVETSDKLYNESKQIYRETKREVLANRHQFGDAADLIEKNIEAFYPRLEQYEELVEDGHYIKASGHIDQLNTDMKRMQEDMNEIPLLIKDVQKELPGQFQDLKFGCRDLKVEGYNLDHVKVDSTLQTLRGKLNLVEPLIGRLELSKAENIINEINDSLDDMYDLIEHEVKSKNTVEQSKEIITDELFHAKDMNYTLQTEIEYVKENYYISEEDVHKVRQYENEIQNLISVYDEILGEMAKTNVRYSEVEDNLLYIEEHVKVINQNQQKIQNHLVSLREDEATAQQNTLRVQTKKEEIYRKLLASNLPSVPERFIIMKNEIDHEIREVNKIFSQRPINVQFVKDKVSNIVLQMNKFEDETTDVLINAVHAETLIQYGNRYRKENNELNKSLNEAERLFANNRYKRAIEIAENALEKVEPGISNKIEEEVNKQQ</sequence>
<reference evidence="10 11" key="1">
    <citation type="submission" date="2017-06" db="EMBL/GenBank/DDBJ databases">
        <authorList>
            <consortium name="Pathogen Informatics"/>
        </authorList>
    </citation>
    <scope>NUCLEOTIDE SEQUENCE [LARGE SCALE GENOMIC DNA]</scope>
    <source>
        <strain evidence="10 11">NCTC13839</strain>
    </source>
</reference>
<keyword evidence="11" id="KW-1185">Reference proteome</keyword>